<proteinExistence type="inferred from homology"/>
<evidence type="ECO:0000313" key="10">
    <source>
        <dbReference type="Proteomes" id="UP000785679"/>
    </source>
</evidence>
<keyword evidence="4" id="KW-0004">4Fe-4S</keyword>
<reference evidence="9" key="1">
    <citation type="submission" date="2019-06" db="EMBL/GenBank/DDBJ databases">
        <authorList>
            <person name="Zheng W."/>
        </authorList>
    </citation>
    <scope>NUCLEOTIDE SEQUENCE</scope>
    <source>
        <strain evidence="9">QDHG01</strain>
    </source>
</reference>
<dbReference type="GO" id="GO:0005506">
    <property type="term" value="F:iron ion binding"/>
    <property type="evidence" value="ECO:0007669"/>
    <property type="project" value="TreeGrafter"/>
</dbReference>
<dbReference type="NCBIfam" id="TIGR00049">
    <property type="entry name" value="iron-sulfur cluster assembly accessory protein"/>
    <property type="match status" value="1"/>
</dbReference>
<keyword evidence="10" id="KW-1185">Reference proteome</keyword>
<feature type="domain" description="Core" evidence="8">
    <location>
        <begin position="31"/>
        <end position="133"/>
    </location>
</feature>
<evidence type="ECO:0000256" key="2">
    <source>
        <dbReference type="ARBA" id="ARBA00005151"/>
    </source>
</evidence>
<dbReference type="Pfam" id="PF01521">
    <property type="entry name" value="Fe-S_biosyn"/>
    <property type="match status" value="1"/>
</dbReference>
<evidence type="ECO:0000256" key="5">
    <source>
        <dbReference type="ARBA" id="ARBA00022723"/>
    </source>
</evidence>
<dbReference type="AlphaFoldDB" id="A0A8J8NI49"/>
<evidence type="ECO:0000259" key="8">
    <source>
        <dbReference type="Pfam" id="PF01521"/>
    </source>
</evidence>
<sequence length="141" mass="15682">MIPCRYFSVQTQQAEESQVHATLPSGQSYDLRITDKTIKKIRSLMQKDPSKKYLKIFVDSGGCSGFQYNFKMVNGLTEGETEVVFKRDGAEILVDETTLEFIGGSTIDFKAEMIKQGFEVIANPNAEVGCSCGTSFSLKEK</sequence>
<dbReference type="SUPFAM" id="SSF89360">
    <property type="entry name" value="HesB-like domain"/>
    <property type="match status" value="1"/>
</dbReference>
<keyword evidence="6" id="KW-0408">Iron</keyword>
<evidence type="ECO:0000256" key="3">
    <source>
        <dbReference type="ARBA" id="ARBA00006718"/>
    </source>
</evidence>
<dbReference type="EMBL" id="RRYP01015465">
    <property type="protein sequence ID" value="TNV75488.1"/>
    <property type="molecule type" value="Genomic_DNA"/>
</dbReference>
<evidence type="ECO:0000256" key="7">
    <source>
        <dbReference type="ARBA" id="ARBA00023128"/>
    </source>
</evidence>
<evidence type="ECO:0000256" key="6">
    <source>
        <dbReference type="ARBA" id="ARBA00023004"/>
    </source>
</evidence>
<comment type="pathway">
    <text evidence="2">Cofactor biosynthesis; iron-sulfur cluster biosynthesis.</text>
</comment>
<comment type="caution">
    <text evidence="9">The sequence shown here is derived from an EMBL/GenBank/DDBJ whole genome shotgun (WGS) entry which is preliminary data.</text>
</comment>
<dbReference type="GO" id="GO:0016226">
    <property type="term" value="P:iron-sulfur cluster assembly"/>
    <property type="evidence" value="ECO:0007669"/>
    <property type="project" value="InterPro"/>
</dbReference>
<dbReference type="GO" id="GO:0051537">
    <property type="term" value="F:2 iron, 2 sulfur cluster binding"/>
    <property type="evidence" value="ECO:0007669"/>
    <property type="project" value="TreeGrafter"/>
</dbReference>
<comment type="similarity">
    <text evidence="3">Belongs to the HesB/IscA family.</text>
</comment>
<organism evidence="9 10">
    <name type="scientific">Halteria grandinella</name>
    <dbReference type="NCBI Taxonomy" id="5974"/>
    <lineage>
        <taxon>Eukaryota</taxon>
        <taxon>Sar</taxon>
        <taxon>Alveolata</taxon>
        <taxon>Ciliophora</taxon>
        <taxon>Intramacronucleata</taxon>
        <taxon>Spirotrichea</taxon>
        <taxon>Stichotrichia</taxon>
        <taxon>Sporadotrichida</taxon>
        <taxon>Halteriidae</taxon>
        <taxon>Halteria</taxon>
    </lineage>
</organism>
<evidence type="ECO:0000256" key="4">
    <source>
        <dbReference type="ARBA" id="ARBA00022485"/>
    </source>
</evidence>
<evidence type="ECO:0000256" key="1">
    <source>
        <dbReference type="ARBA" id="ARBA00004173"/>
    </source>
</evidence>
<gene>
    <name evidence="9" type="ORF">FGO68_gene110</name>
</gene>
<dbReference type="InterPro" id="IPR000361">
    <property type="entry name" value="ATAP_core_dom"/>
</dbReference>
<keyword evidence="7" id="KW-0496">Mitochondrion</keyword>
<evidence type="ECO:0000313" key="9">
    <source>
        <dbReference type="EMBL" id="TNV75488.1"/>
    </source>
</evidence>
<dbReference type="InterPro" id="IPR016092">
    <property type="entry name" value="ATAP"/>
</dbReference>
<protein>
    <recommendedName>
        <fullName evidence="8">Core domain-containing protein</fullName>
    </recommendedName>
</protein>
<accession>A0A8J8NI49</accession>
<comment type="subcellular location">
    <subcellularLocation>
        <location evidence="1">Mitochondrion</location>
    </subcellularLocation>
</comment>
<dbReference type="PANTHER" id="PTHR43011">
    <property type="entry name" value="IRON-SULFUR CLUSTER ASSEMBLY 2 HOMOLOG, MITOCHONDRIAL"/>
    <property type="match status" value="1"/>
</dbReference>
<name>A0A8J8NI49_HALGN</name>
<dbReference type="Proteomes" id="UP000785679">
    <property type="component" value="Unassembled WGS sequence"/>
</dbReference>
<keyword evidence="5" id="KW-0479">Metal-binding</keyword>
<dbReference type="Gene3D" id="2.60.300.12">
    <property type="entry name" value="HesB-like domain"/>
    <property type="match status" value="1"/>
</dbReference>
<dbReference type="GO" id="GO:0120510">
    <property type="term" value="C:mitochondrial [4Fe-4S] assembly complex"/>
    <property type="evidence" value="ECO:0007669"/>
    <property type="project" value="UniProtKB-ARBA"/>
</dbReference>
<dbReference type="OrthoDB" id="282942at2759"/>
<dbReference type="InterPro" id="IPR035903">
    <property type="entry name" value="HesB-like_dom_sf"/>
</dbReference>
<dbReference type="GO" id="GO:0051539">
    <property type="term" value="F:4 iron, 4 sulfur cluster binding"/>
    <property type="evidence" value="ECO:0007669"/>
    <property type="project" value="UniProtKB-KW"/>
</dbReference>
<dbReference type="PANTHER" id="PTHR43011:SF1">
    <property type="entry name" value="IRON-SULFUR CLUSTER ASSEMBLY 2 HOMOLOG, MITOCHONDRIAL"/>
    <property type="match status" value="1"/>
</dbReference>
<dbReference type="FunFam" id="2.60.300.12:FF:000006">
    <property type="entry name" value="Iron-sulfur cluster assembly 2 mitochondrial"/>
    <property type="match status" value="1"/>
</dbReference>
<keyword evidence="4" id="KW-0411">Iron-sulfur</keyword>